<dbReference type="EMBL" id="FRAE01000041">
    <property type="protein sequence ID" value="SHK18006.1"/>
    <property type="molecule type" value="Genomic_DNA"/>
</dbReference>
<dbReference type="Pfam" id="PF04892">
    <property type="entry name" value="VanZ"/>
    <property type="match status" value="1"/>
</dbReference>
<dbReference type="AlphaFoldDB" id="A0A1M6QCU8"/>
<dbReference type="NCBIfam" id="NF037970">
    <property type="entry name" value="vanZ_1"/>
    <property type="match status" value="1"/>
</dbReference>
<feature type="domain" description="VanZ-like" evidence="2">
    <location>
        <begin position="13"/>
        <end position="148"/>
    </location>
</feature>
<keyword evidence="1" id="KW-1133">Transmembrane helix</keyword>
<evidence type="ECO:0000259" key="2">
    <source>
        <dbReference type="Pfam" id="PF04892"/>
    </source>
</evidence>
<name>A0A1M6QCU8_9FIRM</name>
<reference evidence="4" key="1">
    <citation type="submission" date="2016-11" db="EMBL/GenBank/DDBJ databases">
        <authorList>
            <person name="Varghese N."/>
            <person name="Submissions S."/>
        </authorList>
    </citation>
    <scope>NUCLEOTIDE SEQUENCE [LARGE SCALE GENOMIC DNA]</scope>
    <source>
        <strain evidence="4">DSM 15518</strain>
    </source>
</reference>
<evidence type="ECO:0000313" key="3">
    <source>
        <dbReference type="EMBL" id="SHK18006.1"/>
    </source>
</evidence>
<sequence length="157" mass="17282">MNKNKIIIVLSWTAVLSLLVLIFYFSSQPAVKSDGLSKKVTKVIVDTVDKVLDLDNGKSGIDLVEKFNHIVRKYAHFTLYLLLGLLVVNGFRRSGVKGIRAFVISLLFCVLYAISDEFHQVFVSGRGAQVTDVFIDSAGSFAGIGIYLGVRNIVNRG</sequence>
<feature type="transmembrane region" description="Helical" evidence="1">
    <location>
        <begin position="134"/>
        <end position="154"/>
    </location>
</feature>
<evidence type="ECO:0000256" key="1">
    <source>
        <dbReference type="SAM" id="Phobius"/>
    </source>
</evidence>
<evidence type="ECO:0000313" key="4">
    <source>
        <dbReference type="Proteomes" id="UP000242497"/>
    </source>
</evidence>
<feature type="transmembrane region" description="Helical" evidence="1">
    <location>
        <begin position="98"/>
        <end position="114"/>
    </location>
</feature>
<dbReference type="STRING" id="1123349.SAMN02744037_01812"/>
<feature type="transmembrane region" description="Helical" evidence="1">
    <location>
        <begin position="7"/>
        <end position="26"/>
    </location>
</feature>
<proteinExistence type="predicted"/>
<accession>A0A1M6QCU8</accession>
<dbReference type="InterPro" id="IPR016747">
    <property type="entry name" value="Phosphotransbutyrylase"/>
</dbReference>
<dbReference type="PIRSF" id="PIRSF019083">
    <property type="entry name" value="UCP019083_VanZ"/>
    <property type="match status" value="1"/>
</dbReference>
<gene>
    <name evidence="3" type="ORF">SAMN02744037_01812</name>
</gene>
<dbReference type="Proteomes" id="UP000242497">
    <property type="component" value="Unassembled WGS sequence"/>
</dbReference>
<feature type="transmembrane region" description="Helical" evidence="1">
    <location>
        <begin position="74"/>
        <end position="91"/>
    </location>
</feature>
<dbReference type="InterPro" id="IPR006976">
    <property type="entry name" value="VanZ-like"/>
</dbReference>
<protein>
    <submittedName>
        <fullName evidence="3">VanZ like family protein</fullName>
    </submittedName>
</protein>
<keyword evidence="4" id="KW-1185">Reference proteome</keyword>
<organism evidence="3 4">
    <name type="scientific">Tepidibacter formicigenes DSM 15518</name>
    <dbReference type="NCBI Taxonomy" id="1123349"/>
    <lineage>
        <taxon>Bacteria</taxon>
        <taxon>Bacillati</taxon>
        <taxon>Bacillota</taxon>
        <taxon>Clostridia</taxon>
        <taxon>Peptostreptococcales</taxon>
        <taxon>Peptostreptococcaceae</taxon>
        <taxon>Tepidibacter</taxon>
    </lineage>
</organism>
<keyword evidence="1" id="KW-0812">Transmembrane</keyword>
<keyword evidence="1" id="KW-0472">Membrane</keyword>
<dbReference type="OrthoDB" id="291892at2"/>